<dbReference type="SUPFAM" id="SSF53448">
    <property type="entry name" value="Nucleotide-diphospho-sugar transferases"/>
    <property type="match status" value="1"/>
</dbReference>
<dbReference type="CDD" id="cd02516">
    <property type="entry name" value="CDP-ME_synthetase"/>
    <property type="match status" value="1"/>
</dbReference>
<protein>
    <submittedName>
        <fullName evidence="3">2-C-methyl-D-erythritol 4-phosphate cytidylyltransferase</fullName>
        <ecNumber evidence="3">2.7.7.60</ecNumber>
    </submittedName>
</protein>
<gene>
    <name evidence="3" type="ORF">HNR02_003463</name>
</gene>
<dbReference type="EMBL" id="JACCFK010000001">
    <property type="protein sequence ID" value="NYI90140.1"/>
    <property type="molecule type" value="Genomic_DNA"/>
</dbReference>
<dbReference type="GO" id="GO:0008299">
    <property type="term" value="P:isoprenoid biosynthetic process"/>
    <property type="evidence" value="ECO:0007669"/>
    <property type="project" value="InterPro"/>
</dbReference>
<keyword evidence="1 3" id="KW-0808">Transferase</keyword>
<dbReference type="InterPro" id="IPR018294">
    <property type="entry name" value="ISPD_synthase_CS"/>
</dbReference>
<dbReference type="Pfam" id="PF01128">
    <property type="entry name" value="IspD"/>
    <property type="match status" value="1"/>
</dbReference>
<keyword evidence="4" id="KW-1185">Reference proteome</keyword>
<reference evidence="3 4" key="1">
    <citation type="submission" date="2020-07" db="EMBL/GenBank/DDBJ databases">
        <title>Sequencing the genomes of 1000 actinobacteria strains.</title>
        <authorList>
            <person name="Klenk H.-P."/>
        </authorList>
    </citation>
    <scope>NUCLEOTIDE SEQUENCE [LARGE SCALE GENOMIC DNA]</scope>
    <source>
        <strain evidence="3 4">DSM 104006</strain>
    </source>
</reference>
<accession>A0A853B562</accession>
<dbReference type="PROSITE" id="PS01295">
    <property type="entry name" value="ISPD"/>
    <property type="match status" value="1"/>
</dbReference>
<name>A0A853B562_9PSEU</name>
<evidence type="ECO:0000256" key="1">
    <source>
        <dbReference type="ARBA" id="ARBA00022679"/>
    </source>
</evidence>
<sequence>MVPEEIAVPSAAAVVLASGAGTRVGAGVNKVYLPLAGRPVVWWSLDAFARTPGIAPLVFVIRPQDRGLADDVLASLDVPVEIVHGGASRQESELNALRHLAARAEAGEVDTVLVHDGARPLVTPPLITEVTRVAREHGGAMPGLQADDIVTAEGARPAGRLVRAQTPQAFRAAPLLAAYEEAAREGFAGTDTASVMERFSALPVHWVPGAPENIKVTYPHDLLVAAQILAG</sequence>
<organism evidence="3 4">
    <name type="scientific">Amycolatopsis endophytica</name>
    <dbReference type="NCBI Taxonomy" id="860233"/>
    <lineage>
        <taxon>Bacteria</taxon>
        <taxon>Bacillati</taxon>
        <taxon>Actinomycetota</taxon>
        <taxon>Actinomycetes</taxon>
        <taxon>Pseudonocardiales</taxon>
        <taxon>Pseudonocardiaceae</taxon>
        <taxon>Amycolatopsis</taxon>
    </lineage>
</organism>
<dbReference type="PANTHER" id="PTHR32125">
    <property type="entry name" value="2-C-METHYL-D-ERYTHRITOL 4-PHOSPHATE CYTIDYLYLTRANSFERASE, CHLOROPLASTIC"/>
    <property type="match status" value="1"/>
</dbReference>
<dbReference type="InterPro" id="IPR050088">
    <property type="entry name" value="IspD/TarI_cytidylyltransf_bact"/>
</dbReference>
<dbReference type="GO" id="GO:0050518">
    <property type="term" value="F:2-C-methyl-D-erythritol 4-phosphate cytidylyltransferase activity"/>
    <property type="evidence" value="ECO:0007669"/>
    <property type="project" value="UniProtKB-EC"/>
</dbReference>
<keyword evidence="2 3" id="KW-0548">Nucleotidyltransferase</keyword>
<comment type="caution">
    <text evidence="3">The sequence shown here is derived from an EMBL/GenBank/DDBJ whole genome shotgun (WGS) entry which is preliminary data.</text>
</comment>
<dbReference type="AlphaFoldDB" id="A0A853B562"/>
<proteinExistence type="predicted"/>
<dbReference type="EC" id="2.7.7.60" evidence="3"/>
<dbReference type="Proteomes" id="UP000549616">
    <property type="component" value="Unassembled WGS sequence"/>
</dbReference>
<evidence type="ECO:0000313" key="3">
    <source>
        <dbReference type="EMBL" id="NYI90140.1"/>
    </source>
</evidence>
<dbReference type="RefSeq" id="WP_179774189.1">
    <property type="nucleotide sequence ID" value="NZ_JACCFK010000001.1"/>
</dbReference>
<dbReference type="InterPro" id="IPR034683">
    <property type="entry name" value="IspD/TarI"/>
</dbReference>
<evidence type="ECO:0000256" key="2">
    <source>
        <dbReference type="ARBA" id="ARBA00022695"/>
    </source>
</evidence>
<dbReference type="InterPro" id="IPR029044">
    <property type="entry name" value="Nucleotide-diphossugar_trans"/>
</dbReference>
<dbReference type="Gene3D" id="3.90.550.10">
    <property type="entry name" value="Spore Coat Polysaccharide Biosynthesis Protein SpsA, Chain A"/>
    <property type="match status" value="1"/>
</dbReference>
<dbReference type="PANTHER" id="PTHR32125:SF4">
    <property type="entry name" value="2-C-METHYL-D-ERYTHRITOL 4-PHOSPHATE CYTIDYLYLTRANSFERASE, CHLOROPLASTIC"/>
    <property type="match status" value="1"/>
</dbReference>
<evidence type="ECO:0000313" key="4">
    <source>
        <dbReference type="Proteomes" id="UP000549616"/>
    </source>
</evidence>